<dbReference type="GO" id="GO:0101031">
    <property type="term" value="C:protein folding chaperone complex"/>
    <property type="evidence" value="ECO:0007669"/>
    <property type="project" value="TreeGrafter"/>
</dbReference>
<evidence type="ECO:0000313" key="3">
    <source>
        <dbReference type="EMBL" id="QDZ26069.1"/>
    </source>
</evidence>
<dbReference type="SMART" id="SM00028">
    <property type="entry name" value="TPR"/>
    <property type="match status" value="3"/>
</dbReference>
<name>A0A5B8N001_9CHLO</name>
<protein>
    <submittedName>
        <fullName evidence="3">Uncharacterized protein</fullName>
    </submittedName>
</protein>
<dbReference type="STRING" id="1764295.A0A5B8N001"/>
<organism evidence="3 4">
    <name type="scientific">Chloropicon primus</name>
    <dbReference type="NCBI Taxonomy" id="1764295"/>
    <lineage>
        <taxon>Eukaryota</taxon>
        <taxon>Viridiplantae</taxon>
        <taxon>Chlorophyta</taxon>
        <taxon>Chloropicophyceae</taxon>
        <taxon>Chloropicales</taxon>
        <taxon>Chloropicaceae</taxon>
        <taxon>Chloropicon</taxon>
    </lineage>
</organism>
<keyword evidence="4" id="KW-1185">Reference proteome</keyword>
<gene>
    <name evidence="3" type="ORF">A3770_20p85870</name>
</gene>
<feature type="region of interest" description="Disordered" evidence="2">
    <location>
        <begin position="517"/>
        <end position="547"/>
    </location>
</feature>
<dbReference type="InterPro" id="IPR011990">
    <property type="entry name" value="TPR-like_helical_dom_sf"/>
</dbReference>
<reference evidence="3 4" key="1">
    <citation type="submission" date="2018-07" db="EMBL/GenBank/DDBJ databases">
        <title>The complete nuclear genome of the prasinophyte Chloropicon primus (CCMP1205).</title>
        <authorList>
            <person name="Pombert J.-F."/>
            <person name="Otis C."/>
            <person name="Turmel M."/>
            <person name="Lemieux C."/>
        </authorList>
    </citation>
    <scope>NUCLEOTIDE SEQUENCE [LARGE SCALE GENOMIC DNA]</scope>
    <source>
        <strain evidence="3 4">CCMP1205</strain>
    </source>
</reference>
<dbReference type="OrthoDB" id="199930at2759"/>
<dbReference type="InterPro" id="IPR019734">
    <property type="entry name" value="TPR_rpt"/>
</dbReference>
<evidence type="ECO:0000256" key="2">
    <source>
        <dbReference type="SAM" id="MobiDB-lite"/>
    </source>
</evidence>
<dbReference type="Proteomes" id="UP000316726">
    <property type="component" value="Chromosome 20"/>
</dbReference>
<dbReference type="InterPro" id="IPR051966">
    <property type="entry name" value="RPAP3"/>
</dbReference>
<proteinExistence type="predicted"/>
<dbReference type="SUPFAM" id="SSF48452">
    <property type="entry name" value="TPR-like"/>
    <property type="match status" value="1"/>
</dbReference>
<dbReference type="Gene3D" id="1.25.40.10">
    <property type="entry name" value="Tetratricopeptide repeat domain"/>
    <property type="match status" value="2"/>
</dbReference>
<accession>A0A5B8N001</accession>
<evidence type="ECO:0000256" key="1">
    <source>
        <dbReference type="ARBA" id="ARBA00022803"/>
    </source>
</evidence>
<keyword evidence="1" id="KW-0802">TPR repeat</keyword>
<dbReference type="PANTHER" id="PTHR46423:SF1">
    <property type="entry name" value="RNA POLYMERASE II-ASSOCIATED PROTEIN 3"/>
    <property type="match status" value="1"/>
</dbReference>
<evidence type="ECO:0000313" key="4">
    <source>
        <dbReference type="Proteomes" id="UP000316726"/>
    </source>
</evidence>
<sequence length="569" mass="62915">MATAMAGKGEKDESLAKFEAFLQVATDEMPTQELKDQVKQGLTRRYEKPPVEVIEQVLRKRMDEDAARRVLFYPDDEDASLYPLLLQNPPPGAPVDHHCIKSQIIFLGPLYLAHRRQWSFNRCFILAGGLKALVNMFLHDNLHLRGQAIEVFRDYTSEETFPWHDYHKLQAQQGGAKTEQANVVRRMFELSEAGIIQKLVANYDNAFPGASHLCLGVLAFYSSFLRVNFCKDNILQFSQNLLDKLRAWSTRTDASQEERDLAKRLHEDFGRFDAAKLPEQAKASSRPGQEEEDFMLYEVKEGFDRTSVNHVGEAGGQQEQWKAKGNAAYKAKDYNLAVDCYSKALDVPVTEEQLLTEGPRRAVLHSNRAAAYLARSKVETGATTTAVDDDAGQLAGCDLVGLSIEERKKMNCKAALLDCDQALDLQSGNVKARYRKAQALKGLGRMREALDAARSALNVAPKALEREIRAFLESVSGTKSASEAASEVASEVASKASLSETKTEAASWEQGGLLDSIVMGGSEGATPRRPSNIDDAAVGDQSKAKKPLIQVISEVNYDDDSSSNNNNNS</sequence>
<dbReference type="EMBL" id="CP031053">
    <property type="protein sequence ID" value="QDZ26069.1"/>
    <property type="molecule type" value="Genomic_DNA"/>
</dbReference>
<dbReference type="AlphaFoldDB" id="A0A5B8N001"/>
<dbReference type="PANTHER" id="PTHR46423">
    <property type="entry name" value="RNA POLYMERASE II-ASSOCIATED PROTEIN 3"/>
    <property type="match status" value="1"/>
</dbReference>